<evidence type="ECO:0000313" key="2">
    <source>
        <dbReference type="EMBL" id="EKM55996.1"/>
    </source>
</evidence>
<dbReference type="GO" id="GO:0046983">
    <property type="term" value="F:protein dimerization activity"/>
    <property type="evidence" value="ECO:0007669"/>
    <property type="project" value="InterPro"/>
</dbReference>
<dbReference type="InParanoid" id="K5V0J6"/>
<dbReference type="SUPFAM" id="SSF53098">
    <property type="entry name" value="Ribonuclease H-like"/>
    <property type="match status" value="1"/>
</dbReference>
<feature type="domain" description="HAT C-terminal dimerisation" evidence="1">
    <location>
        <begin position="52"/>
        <end position="117"/>
    </location>
</feature>
<dbReference type="GeneID" id="18911119"/>
<reference evidence="2 3" key="1">
    <citation type="journal article" date="2012" name="BMC Genomics">
        <title>Comparative genomics of the white-rot fungi, Phanerochaete carnosa and P. chrysosporium, to elucidate the genetic basis of the distinct wood types they colonize.</title>
        <authorList>
            <person name="Suzuki H."/>
            <person name="MacDonald J."/>
            <person name="Syed K."/>
            <person name="Salamov A."/>
            <person name="Hori C."/>
            <person name="Aerts A."/>
            <person name="Henrissat B."/>
            <person name="Wiebenga A."/>
            <person name="vanKuyk P.A."/>
            <person name="Barry K."/>
            <person name="Lindquist E."/>
            <person name="LaButti K."/>
            <person name="Lapidus A."/>
            <person name="Lucas S."/>
            <person name="Coutinho P."/>
            <person name="Gong Y."/>
            <person name="Samejima M."/>
            <person name="Mahadevan R."/>
            <person name="Abou-Zaid M."/>
            <person name="de Vries R.P."/>
            <person name="Igarashi K."/>
            <person name="Yadav J.S."/>
            <person name="Grigoriev I.V."/>
            <person name="Master E.R."/>
        </authorList>
    </citation>
    <scope>NUCLEOTIDE SEQUENCE [LARGE SCALE GENOMIC DNA]</scope>
    <source>
        <strain evidence="2 3">HHB-10118-sp</strain>
    </source>
</reference>
<dbReference type="InterPro" id="IPR012337">
    <property type="entry name" value="RNaseH-like_sf"/>
</dbReference>
<dbReference type="EMBL" id="JH930472">
    <property type="protein sequence ID" value="EKM55996.1"/>
    <property type="molecule type" value="Genomic_DNA"/>
</dbReference>
<dbReference type="Pfam" id="PF05699">
    <property type="entry name" value="Dimer_Tnp_hAT"/>
    <property type="match status" value="1"/>
</dbReference>
<dbReference type="KEGG" id="pco:PHACADRAFT_196046"/>
<keyword evidence="3" id="KW-1185">Reference proteome</keyword>
<dbReference type="OrthoDB" id="3262464at2759"/>
<dbReference type="PANTHER" id="PTHR47611">
    <property type="entry name" value="HAT DIMERISATION DOMAIN, C-TERMINAL"/>
    <property type="match status" value="1"/>
</dbReference>
<dbReference type="HOGENOM" id="CLU_1652787_0_0_1"/>
<evidence type="ECO:0000259" key="1">
    <source>
        <dbReference type="Pfam" id="PF05699"/>
    </source>
</evidence>
<dbReference type="AlphaFoldDB" id="K5V0J6"/>
<dbReference type="PANTHER" id="PTHR47611:SF1">
    <property type="entry name" value="CCHC-TYPE DOMAIN-CONTAINING PROTEIN"/>
    <property type="match status" value="1"/>
</dbReference>
<organism evidence="2 3">
    <name type="scientific">Phanerochaete carnosa (strain HHB-10118-sp)</name>
    <name type="common">White-rot fungus</name>
    <name type="synonym">Peniophora carnosa</name>
    <dbReference type="NCBI Taxonomy" id="650164"/>
    <lineage>
        <taxon>Eukaryota</taxon>
        <taxon>Fungi</taxon>
        <taxon>Dikarya</taxon>
        <taxon>Basidiomycota</taxon>
        <taxon>Agaricomycotina</taxon>
        <taxon>Agaricomycetes</taxon>
        <taxon>Polyporales</taxon>
        <taxon>Phanerochaetaceae</taxon>
        <taxon>Phanerochaete</taxon>
    </lineage>
</organism>
<dbReference type="InterPro" id="IPR008906">
    <property type="entry name" value="HATC_C_dom"/>
</dbReference>
<accession>K5V0J6</accession>
<name>K5V0J6_PHACS</name>
<evidence type="ECO:0000313" key="3">
    <source>
        <dbReference type="Proteomes" id="UP000008370"/>
    </source>
</evidence>
<protein>
    <recommendedName>
        <fullName evidence="1">HAT C-terminal dimerisation domain-containing protein</fullName>
    </recommendedName>
</protein>
<dbReference type="Proteomes" id="UP000008370">
    <property type="component" value="Unassembled WGS sequence"/>
</dbReference>
<proteinExistence type="predicted"/>
<dbReference type="RefSeq" id="XP_007396300.1">
    <property type="nucleotide sequence ID" value="XM_007396238.1"/>
</dbReference>
<dbReference type="STRING" id="650164.K5V0J6"/>
<sequence length="160" mass="17667">MAPSASAPAAAVIQTQQQKAYDILFKGKGKGPLAERSVEQEWYAYIAEPTDGFVDAIIYWKASQTRFPAIYAIAMDILPIQASAVPCEHVFSSGKITVTDRRNKIGGELMEALQILKFRFKQGHSLSFTHGLDIGEELKDLESRAEESPEEISSYLASLK</sequence>
<gene>
    <name evidence="2" type="ORF">PHACADRAFT_196046</name>
</gene>